<evidence type="ECO:0000256" key="1">
    <source>
        <dbReference type="SAM" id="MobiDB-lite"/>
    </source>
</evidence>
<dbReference type="InterPro" id="IPR052894">
    <property type="entry name" value="AsmA-related"/>
</dbReference>
<feature type="compositionally biased region" description="Low complexity" evidence="1">
    <location>
        <begin position="341"/>
        <end position="351"/>
    </location>
</feature>
<feature type="region of interest" description="Disordered" evidence="1">
    <location>
        <begin position="306"/>
        <end position="351"/>
    </location>
</feature>
<sequence>MAAALSSPLWLRPLAEHQASAALGRPVEIRRLRLRPGSPLLLTAEDVLIGNPLGFPPGEEPLLRIPRLTLGIEVGTYLRRREIVISSVELDRPVARAVSTADGRSNFAFDLGAGRSDGATFPKIGAMRVSGGHARVSLAELGAEFEVAVSTRDAVEPGDHAIRAEARGTYADQPMAATLLAGGLPGLGGPSGAWPIELHLTNGPTRATLKGRLQTRLDPRSAAFGLLLAGPDLALLAPLTGVPLPATPPYELGGKLDYSAGRFHFTDIAGRIGRSDVEGTLTVTRGPERPHLTAELHSRSVDLRDIAGLLGGGPGPPGTPGQTPQQQAEAAHTQREANASPRLLPDRPLNLPKLRGVDAHLTYRAERIQGRSMPLDNLTLRMDLVDGVVALRPLSFRVGAGRIAADVLLTPGESNTVQAKAEVRFERLDLARLMQATGTYQGEGALSGTARVEGAGRSVADILGHGDGALLLSMAGGDLSRLLVNLAGLRLGSALLGSLGGEARTPVECFVADLPLRRGVLSTRALLLETEDAVIEGRGIVDLQRERVEIRLWTKSKRLTVGVLPVPLLISGTLKAPSAAPDRVEGAGGGIAGALAALPTIRFGTGDDPRCDGLLRRMRQGPATGSDAPHGGASSGSGRR</sequence>
<dbReference type="PANTHER" id="PTHR30441:SF9">
    <property type="entry name" value="ASMA FAMILY PROTEIN YHJG"/>
    <property type="match status" value="1"/>
</dbReference>
<comment type="caution">
    <text evidence="3">The sequence shown here is derived from an EMBL/GenBank/DDBJ whole genome shotgun (WGS) entry which is preliminary data.</text>
</comment>
<name>A0ABS1VDK2_9PROT</name>
<dbReference type="EMBL" id="JAEUXJ010000029">
    <property type="protein sequence ID" value="MBL6459216.1"/>
    <property type="molecule type" value="Genomic_DNA"/>
</dbReference>
<evidence type="ECO:0000313" key="3">
    <source>
        <dbReference type="EMBL" id="MBL6459216.1"/>
    </source>
</evidence>
<dbReference type="Proteomes" id="UP000606490">
    <property type="component" value="Unassembled WGS sequence"/>
</dbReference>
<evidence type="ECO:0000313" key="4">
    <source>
        <dbReference type="Proteomes" id="UP000606490"/>
    </source>
</evidence>
<gene>
    <name evidence="3" type="ORF">JMJ55_28235</name>
</gene>
<dbReference type="RefSeq" id="WP_202828948.1">
    <property type="nucleotide sequence ID" value="NZ_JAEUXJ010000029.1"/>
</dbReference>
<dbReference type="Pfam" id="PF05170">
    <property type="entry name" value="AsmA"/>
    <property type="match status" value="1"/>
</dbReference>
<proteinExistence type="predicted"/>
<dbReference type="InterPro" id="IPR007844">
    <property type="entry name" value="AsmA"/>
</dbReference>
<dbReference type="PANTHER" id="PTHR30441">
    <property type="entry name" value="DUF748 DOMAIN-CONTAINING PROTEIN"/>
    <property type="match status" value="1"/>
</dbReference>
<feature type="region of interest" description="Disordered" evidence="1">
    <location>
        <begin position="609"/>
        <end position="640"/>
    </location>
</feature>
<organism evidence="3 4">
    <name type="scientific">Belnapia mucosa</name>
    <dbReference type="NCBI Taxonomy" id="2804532"/>
    <lineage>
        <taxon>Bacteria</taxon>
        <taxon>Pseudomonadati</taxon>
        <taxon>Pseudomonadota</taxon>
        <taxon>Alphaproteobacteria</taxon>
        <taxon>Acetobacterales</taxon>
        <taxon>Roseomonadaceae</taxon>
        <taxon>Belnapia</taxon>
    </lineage>
</organism>
<reference evidence="3 4" key="1">
    <citation type="submission" date="2021-01" db="EMBL/GenBank/DDBJ databases">
        <title>Belnapia mucosa sp. nov. and Belnapia arida sp. nov., isolated from the Tabernas Desert (Almeria, Spain).</title>
        <authorList>
            <person name="Molina-Menor E."/>
            <person name="Vidal-Verdu A."/>
            <person name="Calonge A."/>
            <person name="Satari L."/>
            <person name="Pereto Magraner J."/>
            <person name="Porcar Miralles M."/>
        </authorList>
    </citation>
    <scope>NUCLEOTIDE SEQUENCE [LARGE SCALE GENOMIC DNA]</scope>
    <source>
        <strain evidence="3 4">T6</strain>
    </source>
</reference>
<feature type="domain" description="AsmA" evidence="2">
    <location>
        <begin position="233"/>
        <end position="524"/>
    </location>
</feature>
<accession>A0ABS1VDK2</accession>
<keyword evidence="4" id="KW-1185">Reference proteome</keyword>
<protein>
    <submittedName>
        <fullName evidence="3">AsmA family protein</fullName>
    </submittedName>
</protein>
<evidence type="ECO:0000259" key="2">
    <source>
        <dbReference type="Pfam" id="PF05170"/>
    </source>
</evidence>